<proteinExistence type="inferred from homology"/>
<evidence type="ECO:0000256" key="3">
    <source>
        <dbReference type="ARBA" id="ARBA00022771"/>
    </source>
</evidence>
<dbReference type="InterPro" id="IPR002939">
    <property type="entry name" value="DnaJ_C"/>
</dbReference>
<dbReference type="STRING" id="105984.A0A427XDW8"/>
<feature type="compositionally biased region" description="Basic and acidic residues" evidence="8">
    <location>
        <begin position="558"/>
        <end position="568"/>
    </location>
</feature>
<feature type="compositionally biased region" description="Low complexity" evidence="8">
    <location>
        <begin position="579"/>
        <end position="594"/>
    </location>
</feature>
<feature type="region of interest" description="Disordered" evidence="8">
    <location>
        <begin position="555"/>
        <end position="700"/>
    </location>
</feature>
<dbReference type="RefSeq" id="XP_028472193.1">
    <property type="nucleotide sequence ID" value="XM_028619324.1"/>
</dbReference>
<dbReference type="CDD" id="cd10747">
    <property type="entry name" value="DnaJ_C"/>
    <property type="match status" value="1"/>
</dbReference>
<dbReference type="Pfam" id="PF00226">
    <property type="entry name" value="DnaJ"/>
    <property type="match status" value="1"/>
</dbReference>
<sequence length="700" mass="73298">MPPRVPTRALFNLPLANPQASGSTSSAASRTSRVSPPTSPRIAGQRALHTTSAGPSRRLSSKASSSRLERQTSPNATRARGFHATAPSSAPQKNPYEVLGVAKDASSGDIKKAYYGLAKKWHPDTSKEKDAAEKFQEIQAAYDILSDQTKRDAYDRYGSASTQEGFDPNMFARGAGGFGGFQDFGSAFGGGRGGNPADLFEQLFGGAFGGGGMGGGGGSPFGGAGPRARQMRGDDLEADVALSFMDAAAGTKTKITITPVVDCPPCHGSGLKAGEQKSTCSVCRGTGQQAFQVQGMFMASTCSACHGTGTVIPPKARCGECGGVGRVKEKREIDVDIPAGIEDGMKIKIPNAGDMPLSASGPPGDLYVRVTVKPSAQFRRQGTNIYHDAKVPLQTAMLGGKVRIPTLEGEVDVRIREGTQYGQEAVLKGRGVKNVYGRKGDRGDLIVTWKVQIPRSLSSFQKKILQAFADDVEGRTPNIHFDGEPGTRRDTYTPPSSSSPPPPPPNSNSNSSGGKPRSGSVPELDPEAHSGLHGTADKVAHALGGALGWAEKMFGKGSKKDKDDKDKSVTGASNSVDPAAADSTGSTTSNTATGKKTRARSIKRDEPPHPDKPRKSEAEPEAPKAAEDEVTAKEEEKAKLADAADADKPEPKPEPQAEAKPETTETAETAEKPETPKTTTGDKKTAPASSDADEKKKATG</sequence>
<dbReference type="InterPro" id="IPR001305">
    <property type="entry name" value="HSP_DnaJ_Cys-rich_dom"/>
</dbReference>
<gene>
    <name evidence="11" type="ORF">EHS24_003669</name>
</gene>
<evidence type="ECO:0000313" key="12">
    <source>
        <dbReference type="Proteomes" id="UP000279236"/>
    </source>
</evidence>
<dbReference type="PROSITE" id="PS00636">
    <property type="entry name" value="DNAJ_1"/>
    <property type="match status" value="1"/>
</dbReference>
<feature type="domain" description="J" evidence="9">
    <location>
        <begin position="94"/>
        <end position="158"/>
    </location>
</feature>
<dbReference type="GO" id="GO:0008270">
    <property type="term" value="F:zinc ion binding"/>
    <property type="evidence" value="ECO:0007669"/>
    <property type="project" value="UniProtKB-KW"/>
</dbReference>
<dbReference type="EMBL" id="RSCE01000018">
    <property type="protein sequence ID" value="RSH77046.1"/>
    <property type="molecule type" value="Genomic_DNA"/>
</dbReference>
<dbReference type="GO" id="GO:0005524">
    <property type="term" value="F:ATP binding"/>
    <property type="evidence" value="ECO:0007669"/>
    <property type="project" value="InterPro"/>
</dbReference>
<dbReference type="PANTHER" id="PTHR43096:SF52">
    <property type="entry name" value="DNAJ HOMOLOG 1, MITOCHONDRIAL-RELATED"/>
    <property type="match status" value="1"/>
</dbReference>
<dbReference type="GO" id="GO:0005737">
    <property type="term" value="C:cytoplasm"/>
    <property type="evidence" value="ECO:0007669"/>
    <property type="project" value="TreeGrafter"/>
</dbReference>
<feature type="domain" description="CR-type" evidence="10">
    <location>
        <begin position="250"/>
        <end position="330"/>
    </location>
</feature>
<dbReference type="OrthoDB" id="10256793at2759"/>
<dbReference type="GeneID" id="39588212"/>
<dbReference type="GO" id="GO:0031072">
    <property type="term" value="F:heat shock protein binding"/>
    <property type="evidence" value="ECO:0007669"/>
    <property type="project" value="InterPro"/>
</dbReference>
<keyword evidence="5" id="KW-0143">Chaperone</keyword>
<feature type="compositionally biased region" description="Basic and acidic residues" evidence="8">
    <location>
        <begin position="481"/>
        <end position="491"/>
    </location>
</feature>
<dbReference type="CDD" id="cd10719">
    <property type="entry name" value="DnaJ_zf"/>
    <property type="match status" value="1"/>
</dbReference>
<evidence type="ECO:0000313" key="11">
    <source>
        <dbReference type="EMBL" id="RSH77046.1"/>
    </source>
</evidence>
<feature type="zinc finger region" description="CR-type" evidence="7">
    <location>
        <begin position="250"/>
        <end position="330"/>
    </location>
</feature>
<dbReference type="AlphaFoldDB" id="A0A427XDW8"/>
<dbReference type="InterPro" id="IPR012724">
    <property type="entry name" value="DnaJ"/>
</dbReference>
<dbReference type="SUPFAM" id="SSF57938">
    <property type="entry name" value="DnaJ/Hsp40 cysteine-rich domain"/>
    <property type="match status" value="1"/>
</dbReference>
<dbReference type="FunFam" id="2.10.230.10:FF:000001">
    <property type="entry name" value="DnaJ subfamily A member 2"/>
    <property type="match status" value="1"/>
</dbReference>
<keyword evidence="2" id="KW-0677">Repeat</keyword>
<dbReference type="Pfam" id="PF00684">
    <property type="entry name" value="DnaJ_CXXCXGXG"/>
    <property type="match status" value="1"/>
</dbReference>
<evidence type="ECO:0000256" key="4">
    <source>
        <dbReference type="ARBA" id="ARBA00022833"/>
    </source>
</evidence>
<comment type="caution">
    <text evidence="11">The sequence shown here is derived from an EMBL/GenBank/DDBJ whole genome shotgun (WGS) entry which is preliminary data.</text>
</comment>
<dbReference type="SUPFAM" id="SSF49493">
    <property type="entry name" value="HSP40/DnaJ peptide-binding domain"/>
    <property type="match status" value="2"/>
</dbReference>
<reference evidence="11 12" key="1">
    <citation type="submission" date="2018-11" db="EMBL/GenBank/DDBJ databases">
        <title>Genome sequence of Apiotrichum porosum DSM 27194.</title>
        <authorList>
            <person name="Aliyu H."/>
            <person name="Gorte O."/>
            <person name="Ochsenreither K."/>
        </authorList>
    </citation>
    <scope>NUCLEOTIDE SEQUENCE [LARGE SCALE GENOMIC DNA]</scope>
    <source>
        <strain evidence="11 12">DSM 27194</strain>
    </source>
</reference>
<dbReference type="CDD" id="cd06257">
    <property type="entry name" value="DnaJ"/>
    <property type="match status" value="1"/>
</dbReference>
<evidence type="ECO:0000256" key="6">
    <source>
        <dbReference type="ARBA" id="ARBA00072890"/>
    </source>
</evidence>
<dbReference type="PRINTS" id="PR00625">
    <property type="entry name" value="JDOMAIN"/>
</dbReference>
<keyword evidence="1 7" id="KW-0479">Metal-binding</keyword>
<feature type="compositionally biased region" description="Low complexity" evidence="8">
    <location>
        <begin position="20"/>
        <end position="36"/>
    </location>
</feature>
<evidence type="ECO:0000259" key="10">
    <source>
        <dbReference type="PROSITE" id="PS51188"/>
    </source>
</evidence>
<dbReference type="SUPFAM" id="SSF46565">
    <property type="entry name" value="Chaperone J-domain"/>
    <property type="match status" value="1"/>
</dbReference>
<protein>
    <recommendedName>
        <fullName evidence="6">DnaJ homolog 1, mitochondrial</fullName>
    </recommendedName>
</protein>
<keyword evidence="12" id="KW-1185">Reference proteome</keyword>
<evidence type="ECO:0000256" key="1">
    <source>
        <dbReference type="ARBA" id="ARBA00022723"/>
    </source>
</evidence>
<dbReference type="Gene3D" id="1.10.287.110">
    <property type="entry name" value="DnaJ domain"/>
    <property type="match status" value="1"/>
</dbReference>
<evidence type="ECO:0000256" key="2">
    <source>
        <dbReference type="ARBA" id="ARBA00022737"/>
    </source>
</evidence>
<dbReference type="Gene3D" id="2.60.260.20">
    <property type="entry name" value="Urease metallochaperone UreE, N-terminal domain"/>
    <property type="match status" value="2"/>
</dbReference>
<dbReference type="InterPro" id="IPR036869">
    <property type="entry name" value="J_dom_sf"/>
</dbReference>
<dbReference type="Proteomes" id="UP000279236">
    <property type="component" value="Unassembled WGS sequence"/>
</dbReference>
<keyword evidence="3 7" id="KW-0863">Zinc-finger</keyword>
<feature type="compositionally biased region" description="Low complexity" evidence="8">
    <location>
        <begin position="56"/>
        <end position="66"/>
    </location>
</feature>
<dbReference type="PROSITE" id="PS50076">
    <property type="entry name" value="DNAJ_2"/>
    <property type="match status" value="1"/>
</dbReference>
<dbReference type="GO" id="GO:0051082">
    <property type="term" value="F:unfolded protein binding"/>
    <property type="evidence" value="ECO:0007669"/>
    <property type="project" value="InterPro"/>
</dbReference>
<feature type="region of interest" description="Disordered" evidence="8">
    <location>
        <begin position="475"/>
        <end position="532"/>
    </location>
</feature>
<dbReference type="Pfam" id="PF01556">
    <property type="entry name" value="DnaJ_C"/>
    <property type="match status" value="1"/>
</dbReference>
<dbReference type="FunFam" id="2.60.260.20:FF:000005">
    <property type="entry name" value="Chaperone protein dnaJ 1, mitochondrial"/>
    <property type="match status" value="1"/>
</dbReference>
<dbReference type="GO" id="GO:0042026">
    <property type="term" value="P:protein refolding"/>
    <property type="evidence" value="ECO:0007669"/>
    <property type="project" value="TreeGrafter"/>
</dbReference>
<feature type="region of interest" description="Disordered" evidence="8">
    <location>
        <begin position="1"/>
        <end position="95"/>
    </location>
</feature>
<dbReference type="Gene3D" id="2.10.230.10">
    <property type="entry name" value="Heat shock protein DnaJ, cysteine-rich domain"/>
    <property type="match status" value="1"/>
</dbReference>
<keyword evidence="4 7" id="KW-0862">Zinc</keyword>
<evidence type="ECO:0000259" key="9">
    <source>
        <dbReference type="PROSITE" id="PS50076"/>
    </source>
</evidence>
<organism evidence="11 12">
    <name type="scientific">Apiotrichum porosum</name>
    <dbReference type="NCBI Taxonomy" id="105984"/>
    <lineage>
        <taxon>Eukaryota</taxon>
        <taxon>Fungi</taxon>
        <taxon>Dikarya</taxon>
        <taxon>Basidiomycota</taxon>
        <taxon>Agaricomycotina</taxon>
        <taxon>Tremellomycetes</taxon>
        <taxon>Trichosporonales</taxon>
        <taxon>Trichosporonaceae</taxon>
        <taxon>Apiotrichum</taxon>
    </lineage>
</organism>
<name>A0A427XDW8_9TREE</name>
<feature type="compositionally biased region" description="Basic and acidic residues" evidence="8">
    <location>
        <begin position="602"/>
        <end position="685"/>
    </location>
</feature>
<accession>A0A427XDW8</accession>
<dbReference type="InterPro" id="IPR008971">
    <property type="entry name" value="HSP40/DnaJ_pept-bd"/>
</dbReference>
<dbReference type="GO" id="GO:0009408">
    <property type="term" value="P:response to heat"/>
    <property type="evidence" value="ECO:0007669"/>
    <property type="project" value="InterPro"/>
</dbReference>
<dbReference type="InterPro" id="IPR001623">
    <property type="entry name" value="DnaJ_domain"/>
</dbReference>
<dbReference type="InterPro" id="IPR036410">
    <property type="entry name" value="HSP_DnaJ_Cys-rich_dom_sf"/>
</dbReference>
<dbReference type="PANTHER" id="PTHR43096">
    <property type="entry name" value="DNAJ HOMOLOG 1, MITOCHONDRIAL-RELATED"/>
    <property type="match status" value="1"/>
</dbReference>
<dbReference type="SMART" id="SM00271">
    <property type="entry name" value="DnaJ"/>
    <property type="match status" value="1"/>
</dbReference>
<evidence type="ECO:0000256" key="5">
    <source>
        <dbReference type="ARBA" id="ARBA00023186"/>
    </source>
</evidence>
<dbReference type="PROSITE" id="PS51188">
    <property type="entry name" value="ZF_CR"/>
    <property type="match status" value="1"/>
</dbReference>
<evidence type="ECO:0000256" key="8">
    <source>
        <dbReference type="SAM" id="MobiDB-lite"/>
    </source>
</evidence>
<evidence type="ECO:0000256" key="7">
    <source>
        <dbReference type="PROSITE-ProRule" id="PRU00546"/>
    </source>
</evidence>
<dbReference type="HAMAP" id="MF_01152">
    <property type="entry name" value="DnaJ"/>
    <property type="match status" value="1"/>
</dbReference>
<dbReference type="InterPro" id="IPR018253">
    <property type="entry name" value="DnaJ_domain_CS"/>
</dbReference>
<feature type="compositionally biased region" description="Pro residues" evidence="8">
    <location>
        <begin position="497"/>
        <end position="506"/>
    </location>
</feature>